<evidence type="ECO:0000256" key="1">
    <source>
        <dbReference type="SAM" id="Phobius"/>
    </source>
</evidence>
<dbReference type="InterPro" id="IPR018639">
    <property type="entry name" value="DUF2062"/>
</dbReference>
<dbReference type="Proteomes" id="UP000253370">
    <property type="component" value="Unassembled WGS sequence"/>
</dbReference>
<keyword evidence="1" id="KW-0472">Membrane</keyword>
<sequence>MVFKRRDRRPWWRIMAEALWPRGGWRRAFLYVQHRLNRLPGSPERIGRGIWAGVFVTFTPYYGLHFLMSAALAWAMRGNVIAALLATFFGNPLTYVPIAAISLKTGHLLLGTEFEEGAGSSLWDKFASAGSDLNRNLWALVTGEPQDWSDLLLFWDEVLWPYTVGGIIPGLVAATIIYVISVPVIRAYQKRRAAKIRRKIDEKLHKMRAQRTPGADAGQRTE</sequence>
<keyword evidence="1" id="KW-1133">Transmembrane helix</keyword>
<dbReference type="PANTHER" id="PTHR40547:SF1">
    <property type="entry name" value="SLL0298 PROTEIN"/>
    <property type="match status" value="1"/>
</dbReference>
<organism evidence="3 4">
    <name type="scientific">Rhodosalinus halophilus</name>
    <dbReference type="NCBI Taxonomy" id="2259333"/>
    <lineage>
        <taxon>Bacteria</taxon>
        <taxon>Pseudomonadati</taxon>
        <taxon>Pseudomonadota</taxon>
        <taxon>Alphaproteobacteria</taxon>
        <taxon>Rhodobacterales</taxon>
        <taxon>Paracoccaceae</taxon>
        <taxon>Rhodosalinus</taxon>
    </lineage>
</organism>
<evidence type="ECO:0000313" key="3">
    <source>
        <dbReference type="EMBL" id="RBI85750.1"/>
    </source>
</evidence>
<proteinExistence type="predicted"/>
<dbReference type="PANTHER" id="PTHR40547">
    <property type="entry name" value="SLL0298 PROTEIN"/>
    <property type="match status" value="1"/>
</dbReference>
<keyword evidence="1" id="KW-0812">Transmembrane</keyword>
<accession>A0A365U9Q3</accession>
<feature type="transmembrane region" description="Helical" evidence="1">
    <location>
        <begin position="81"/>
        <end position="103"/>
    </location>
</feature>
<evidence type="ECO:0000313" key="4">
    <source>
        <dbReference type="Proteomes" id="UP000253370"/>
    </source>
</evidence>
<dbReference type="OrthoDB" id="7360463at2"/>
<feature type="domain" description="DUF2062" evidence="2">
    <location>
        <begin position="27"/>
        <end position="193"/>
    </location>
</feature>
<feature type="transmembrane region" description="Helical" evidence="1">
    <location>
        <begin position="159"/>
        <end position="188"/>
    </location>
</feature>
<keyword evidence="4" id="KW-1185">Reference proteome</keyword>
<gene>
    <name evidence="3" type="ORF">DRV85_08465</name>
</gene>
<reference evidence="3 4" key="1">
    <citation type="submission" date="2018-07" db="EMBL/GenBank/DDBJ databases">
        <title>Rhodosalinus sp. strain E84T genomic sequence and assembly.</title>
        <authorList>
            <person name="Liu Z.-W."/>
            <person name="Lu D.-C."/>
        </authorList>
    </citation>
    <scope>NUCLEOTIDE SEQUENCE [LARGE SCALE GENOMIC DNA]</scope>
    <source>
        <strain evidence="3 4">E84</strain>
    </source>
</reference>
<dbReference type="AlphaFoldDB" id="A0A365U9Q3"/>
<dbReference type="EMBL" id="QNTQ01000006">
    <property type="protein sequence ID" value="RBI85750.1"/>
    <property type="molecule type" value="Genomic_DNA"/>
</dbReference>
<protein>
    <submittedName>
        <fullName evidence="3">DUF2062 domain-containing protein</fullName>
    </submittedName>
</protein>
<name>A0A365U9Q3_9RHOB</name>
<dbReference type="RefSeq" id="WP_113289008.1">
    <property type="nucleotide sequence ID" value="NZ_QNTQ01000006.1"/>
</dbReference>
<feature type="transmembrane region" description="Helical" evidence="1">
    <location>
        <begin position="50"/>
        <end position="74"/>
    </location>
</feature>
<dbReference type="Pfam" id="PF09835">
    <property type="entry name" value="DUF2062"/>
    <property type="match status" value="1"/>
</dbReference>
<comment type="caution">
    <text evidence="3">The sequence shown here is derived from an EMBL/GenBank/DDBJ whole genome shotgun (WGS) entry which is preliminary data.</text>
</comment>
<evidence type="ECO:0000259" key="2">
    <source>
        <dbReference type="Pfam" id="PF09835"/>
    </source>
</evidence>